<dbReference type="Proteomes" id="UP000694941">
    <property type="component" value="Unplaced"/>
</dbReference>
<keyword evidence="1" id="KW-1185">Reference proteome</keyword>
<gene>
    <name evidence="2" type="primary">LOC106470010</name>
</gene>
<evidence type="ECO:0000313" key="1">
    <source>
        <dbReference type="Proteomes" id="UP000694941"/>
    </source>
</evidence>
<name>A0ABM1BP78_LIMPO</name>
<reference evidence="2" key="1">
    <citation type="submission" date="2025-08" db="UniProtKB">
        <authorList>
            <consortium name="RefSeq"/>
        </authorList>
    </citation>
    <scope>IDENTIFICATION</scope>
    <source>
        <tissue evidence="2">Muscle</tissue>
    </source>
</reference>
<protein>
    <submittedName>
        <fullName evidence="2">Uncharacterized protein LOC106470010</fullName>
    </submittedName>
</protein>
<dbReference type="GeneID" id="106470010"/>
<accession>A0ABM1BP78</accession>
<organism evidence="1 2">
    <name type="scientific">Limulus polyphemus</name>
    <name type="common">Atlantic horseshoe crab</name>
    <dbReference type="NCBI Taxonomy" id="6850"/>
    <lineage>
        <taxon>Eukaryota</taxon>
        <taxon>Metazoa</taxon>
        <taxon>Ecdysozoa</taxon>
        <taxon>Arthropoda</taxon>
        <taxon>Chelicerata</taxon>
        <taxon>Merostomata</taxon>
        <taxon>Xiphosura</taxon>
        <taxon>Limulidae</taxon>
        <taxon>Limulus</taxon>
    </lineage>
</organism>
<sequence>MEWYPTQPINIEIQNEHHLDHLCSTEEDAVLSLKLEEFWDAEKHRVQLVESQVLSSSLENQFLYEDSVSKPISDTLDFAQKVPTHISDVETGLTLRGEDIHDIPTVYTISGLRNYEFPVVGTYVDRRIVPGFKYRVRIIQTDLYQFGGKALNLRSIGMGYGKRLTFESESLNYNENYFWSDSDSNGYGFAIVAIEEGDEFIIKDYKDAICGELTVRKCSNSQTEKDMRVAKDGVVEKTIEVRLWAEIRNAQNELDIRLSTSQDDGFIGKVSLVRSKQTPVAEVRRVDFDDCSLKGYHLEARAKMKNVNGG</sequence>
<dbReference type="RefSeq" id="XP_013785984.1">
    <property type="nucleotide sequence ID" value="XM_013930530.2"/>
</dbReference>
<evidence type="ECO:0000313" key="2">
    <source>
        <dbReference type="RefSeq" id="XP_013785984.1"/>
    </source>
</evidence>
<proteinExistence type="predicted"/>